<evidence type="ECO:0000313" key="3">
    <source>
        <dbReference type="Proteomes" id="UP001430953"/>
    </source>
</evidence>
<sequence>MYFSSKSITMHFLCMSWCLTGGRRNLGDPVPGGGEPRPSPCRELALELFELPPRPLPKQQSKERKSPRPLGFLPLDDVLLATSFSRGIWAVVQRKQFIITCIADIDKTQLAIMSNQKVKSISKLHLAPMDSDTDVEYCRIVNERGRGTAWRTRESCSRKRTGDEVGQRRARRETRPTNGRAGGRANDERASERASERTNERTNERANERTSERANERTNERTNERMNERTSERASERACKRTNGRARVTRKARRTRACVRARAPARTPDEDGSKRDGETRAHERQKRKERSSATHTQANLTLSFVAYEARNPLATGASTTAPSHCYSDGASTRPRMVSLLRQALREKKRDDACTQYVYVRTKRTRSHELDTRKSGLIPMRKTTSRTLRYI</sequence>
<feature type="compositionally biased region" description="Basic and acidic residues" evidence="1">
    <location>
        <begin position="267"/>
        <end position="282"/>
    </location>
</feature>
<name>A0AAW2GXM5_9HYME</name>
<organism evidence="2 3">
    <name type="scientific">Cardiocondyla obscurior</name>
    <dbReference type="NCBI Taxonomy" id="286306"/>
    <lineage>
        <taxon>Eukaryota</taxon>
        <taxon>Metazoa</taxon>
        <taxon>Ecdysozoa</taxon>
        <taxon>Arthropoda</taxon>
        <taxon>Hexapoda</taxon>
        <taxon>Insecta</taxon>
        <taxon>Pterygota</taxon>
        <taxon>Neoptera</taxon>
        <taxon>Endopterygota</taxon>
        <taxon>Hymenoptera</taxon>
        <taxon>Apocrita</taxon>
        <taxon>Aculeata</taxon>
        <taxon>Formicoidea</taxon>
        <taxon>Formicidae</taxon>
        <taxon>Myrmicinae</taxon>
        <taxon>Cardiocondyla</taxon>
    </lineage>
</organism>
<comment type="caution">
    <text evidence="2">The sequence shown here is derived from an EMBL/GenBank/DDBJ whole genome shotgun (WGS) entry which is preliminary data.</text>
</comment>
<feature type="region of interest" description="Disordered" evidence="1">
    <location>
        <begin position="149"/>
        <end position="297"/>
    </location>
</feature>
<dbReference type="Proteomes" id="UP001430953">
    <property type="component" value="Unassembled WGS sequence"/>
</dbReference>
<dbReference type="EMBL" id="JADYXP020000002">
    <property type="protein sequence ID" value="KAL0131911.1"/>
    <property type="molecule type" value="Genomic_DNA"/>
</dbReference>
<feature type="compositionally biased region" description="Basic residues" evidence="1">
    <location>
        <begin position="240"/>
        <end position="259"/>
    </location>
</feature>
<keyword evidence="3" id="KW-1185">Reference proteome</keyword>
<evidence type="ECO:0000256" key="1">
    <source>
        <dbReference type="SAM" id="MobiDB-lite"/>
    </source>
</evidence>
<feature type="compositionally biased region" description="Basic and acidic residues" evidence="1">
    <location>
        <begin position="185"/>
        <end position="239"/>
    </location>
</feature>
<feature type="compositionally biased region" description="Basic and acidic residues" evidence="1">
    <location>
        <begin position="149"/>
        <end position="167"/>
    </location>
</feature>
<reference evidence="2 3" key="1">
    <citation type="submission" date="2023-03" db="EMBL/GenBank/DDBJ databases">
        <title>High recombination rates correlate with genetic variation in Cardiocondyla obscurior ants.</title>
        <authorList>
            <person name="Errbii M."/>
        </authorList>
    </citation>
    <scope>NUCLEOTIDE SEQUENCE [LARGE SCALE GENOMIC DNA]</scope>
    <source>
        <strain evidence="2">Alpha-2009</strain>
        <tissue evidence="2">Whole body</tissue>
    </source>
</reference>
<dbReference type="AlphaFoldDB" id="A0AAW2GXM5"/>
<protein>
    <submittedName>
        <fullName evidence="2">Uncharacterized protein</fullName>
    </submittedName>
</protein>
<accession>A0AAW2GXM5</accession>
<proteinExistence type="predicted"/>
<gene>
    <name evidence="2" type="ORF">PUN28_003043</name>
</gene>
<evidence type="ECO:0000313" key="2">
    <source>
        <dbReference type="EMBL" id="KAL0131911.1"/>
    </source>
</evidence>